<reference evidence="2" key="1">
    <citation type="submission" date="2018-06" db="EMBL/GenBank/DDBJ databases">
        <authorList>
            <person name="Zhirakovskaya E."/>
        </authorList>
    </citation>
    <scope>NUCLEOTIDE SEQUENCE</scope>
</reference>
<dbReference type="AlphaFoldDB" id="A0A3B0V1X3"/>
<proteinExistence type="predicted"/>
<evidence type="ECO:0000313" key="2">
    <source>
        <dbReference type="EMBL" id="VAW37545.1"/>
    </source>
</evidence>
<evidence type="ECO:0000256" key="1">
    <source>
        <dbReference type="SAM" id="MobiDB-lite"/>
    </source>
</evidence>
<gene>
    <name evidence="2" type="ORF">MNBD_CHLOROFLEXI01-958</name>
</gene>
<feature type="region of interest" description="Disordered" evidence="1">
    <location>
        <begin position="56"/>
        <end position="77"/>
    </location>
</feature>
<sequence length="77" mass="8794">AGEKTLRQRAKTAVSQRLANYTPIQTDAKVDAEMRRLIQSGMKTDQPLPIVPKYVKQKTAASGKTPRRTRRFRTKRP</sequence>
<protein>
    <submittedName>
        <fullName evidence="2">Uncharacterized protein</fullName>
    </submittedName>
</protein>
<name>A0A3B0V1X3_9ZZZZ</name>
<accession>A0A3B0V1X3</accession>
<organism evidence="2">
    <name type="scientific">hydrothermal vent metagenome</name>
    <dbReference type="NCBI Taxonomy" id="652676"/>
    <lineage>
        <taxon>unclassified sequences</taxon>
        <taxon>metagenomes</taxon>
        <taxon>ecological metagenomes</taxon>
    </lineage>
</organism>
<feature type="non-terminal residue" evidence="2">
    <location>
        <position position="1"/>
    </location>
</feature>
<feature type="compositionally biased region" description="Basic residues" evidence="1">
    <location>
        <begin position="65"/>
        <end position="77"/>
    </location>
</feature>
<dbReference type="EMBL" id="UOEU01000666">
    <property type="protein sequence ID" value="VAW37545.1"/>
    <property type="molecule type" value="Genomic_DNA"/>
</dbReference>